<name>A0ACC3TZ36_9ASCO</name>
<gene>
    <name evidence="1" type="ORF">V1517DRAFT_304598</name>
</gene>
<accession>A0ACC3TZ36</accession>
<evidence type="ECO:0000313" key="1">
    <source>
        <dbReference type="EMBL" id="KAK9326284.1"/>
    </source>
</evidence>
<dbReference type="EMBL" id="MU970035">
    <property type="protein sequence ID" value="KAK9326284.1"/>
    <property type="molecule type" value="Genomic_DNA"/>
</dbReference>
<keyword evidence="2" id="KW-1185">Reference proteome</keyword>
<organism evidence="1 2">
    <name type="scientific">Lipomyces orientalis</name>
    <dbReference type="NCBI Taxonomy" id="1233043"/>
    <lineage>
        <taxon>Eukaryota</taxon>
        <taxon>Fungi</taxon>
        <taxon>Dikarya</taxon>
        <taxon>Ascomycota</taxon>
        <taxon>Saccharomycotina</taxon>
        <taxon>Lipomycetes</taxon>
        <taxon>Lipomycetales</taxon>
        <taxon>Lipomycetaceae</taxon>
        <taxon>Lipomyces</taxon>
    </lineage>
</organism>
<protein>
    <submittedName>
        <fullName evidence="1">Uncharacterized protein</fullName>
    </submittedName>
</protein>
<comment type="caution">
    <text evidence="1">The sequence shown here is derived from an EMBL/GenBank/DDBJ whole genome shotgun (WGS) entry which is preliminary data.</text>
</comment>
<sequence>MLVPSSLLLRPLRSQLRATTVSALQLLQLAGRQTIANTPDTWTTCRQFSVISSNHRSSYMCDGIVRPRLRTTLSRSLHASAILRQPTTPNEESANNGKTNPTKKDGADGLLSETVVSDKKQRQADWAILKEMIKYLWPKASNASTANI</sequence>
<proteinExistence type="predicted"/>
<reference evidence="2" key="1">
    <citation type="journal article" date="2024" name="Front. Bioeng. Biotechnol.">
        <title>Genome-scale model development and genomic sequencing of the oleaginous clade Lipomyces.</title>
        <authorList>
            <person name="Czajka J.J."/>
            <person name="Han Y."/>
            <person name="Kim J."/>
            <person name="Mondo S.J."/>
            <person name="Hofstad B.A."/>
            <person name="Robles A."/>
            <person name="Haridas S."/>
            <person name="Riley R."/>
            <person name="LaButti K."/>
            <person name="Pangilinan J."/>
            <person name="Andreopoulos W."/>
            <person name="Lipzen A."/>
            <person name="Yan J."/>
            <person name="Wang M."/>
            <person name="Ng V."/>
            <person name="Grigoriev I.V."/>
            <person name="Spatafora J.W."/>
            <person name="Magnuson J.K."/>
            <person name="Baker S.E."/>
            <person name="Pomraning K.R."/>
        </authorList>
    </citation>
    <scope>NUCLEOTIDE SEQUENCE [LARGE SCALE GENOMIC DNA]</scope>
    <source>
        <strain evidence="2">CBS 10300</strain>
    </source>
</reference>
<dbReference type="Proteomes" id="UP001489719">
    <property type="component" value="Unassembled WGS sequence"/>
</dbReference>
<evidence type="ECO:0000313" key="2">
    <source>
        <dbReference type="Proteomes" id="UP001489719"/>
    </source>
</evidence>